<evidence type="ECO:0000313" key="1">
    <source>
        <dbReference type="EMBL" id="MBZ6378889.1"/>
    </source>
</evidence>
<accession>A0ABS7WLR0</accession>
<name>A0ABS7WLR0_9SPHN</name>
<keyword evidence="2" id="KW-1185">Reference proteome</keyword>
<comment type="caution">
    <text evidence="1">The sequence shown here is derived from an EMBL/GenBank/DDBJ whole genome shotgun (WGS) entry which is preliminary data.</text>
</comment>
<dbReference type="Pfam" id="PF22391">
    <property type="entry name" value="DUF6975"/>
    <property type="match status" value="1"/>
</dbReference>
<gene>
    <name evidence="1" type="ORF">KCN53_09625</name>
</gene>
<dbReference type="EMBL" id="JAGSGB010000002">
    <property type="protein sequence ID" value="MBZ6378889.1"/>
    <property type="molecule type" value="Genomic_DNA"/>
</dbReference>
<dbReference type="Proteomes" id="UP000824621">
    <property type="component" value="Unassembled WGS sequence"/>
</dbReference>
<proteinExistence type="predicted"/>
<reference evidence="1 2" key="1">
    <citation type="submission" date="2021-04" db="EMBL/GenBank/DDBJ databases">
        <authorList>
            <person name="Pira H."/>
            <person name="Risdian C."/>
            <person name="Wink J."/>
        </authorList>
    </citation>
    <scope>NUCLEOTIDE SEQUENCE [LARGE SCALE GENOMIC DNA]</scope>
    <source>
        <strain evidence="1 2">DSM 107782</strain>
    </source>
</reference>
<dbReference type="InterPro" id="IPR054248">
    <property type="entry name" value="DUF6975"/>
</dbReference>
<organism evidence="1 2">
    <name type="scientific">Pacificimonas aurantium</name>
    <dbReference type="NCBI Taxonomy" id="1250540"/>
    <lineage>
        <taxon>Bacteria</taxon>
        <taxon>Pseudomonadati</taxon>
        <taxon>Pseudomonadota</taxon>
        <taxon>Alphaproteobacteria</taxon>
        <taxon>Sphingomonadales</taxon>
        <taxon>Sphingosinicellaceae</taxon>
        <taxon>Pacificimonas</taxon>
    </lineage>
</organism>
<protein>
    <submittedName>
        <fullName evidence="1">Uncharacterized protein</fullName>
    </submittedName>
</protein>
<dbReference type="RefSeq" id="WP_143712233.1">
    <property type="nucleotide sequence ID" value="NZ_JAGSGB010000002.1"/>
</dbReference>
<sequence>MPQPALRMEAVVLRPDSASALLELLDERAETALEGLAGVAEGHSADPNRYVAELSHFLGLLHGETPSVLDIVAASAPQLSRRLEAACAQLSADRRWLAQLSVKTGHLVELSGLSESEFAVRNLRTAMMTLAQSQRQGCGLGVALGVLSDWPKLRAALDLAGTLAFSAGWPSPETGWPQGARHTLLDEVEGAFAALPTARAVSFGAGQWLQVHAQLLRLVDARCGHSVVSS</sequence>
<evidence type="ECO:0000313" key="2">
    <source>
        <dbReference type="Proteomes" id="UP000824621"/>
    </source>
</evidence>